<feature type="region of interest" description="Disordered" evidence="2">
    <location>
        <begin position="289"/>
        <end position="319"/>
    </location>
</feature>
<comment type="caution">
    <text evidence="4">The sequence shown here is derived from an EMBL/GenBank/DDBJ whole genome shotgun (WGS) entry which is preliminary data.</text>
</comment>
<evidence type="ECO:0000259" key="3">
    <source>
        <dbReference type="Pfam" id="PF00248"/>
    </source>
</evidence>
<organism evidence="4 5">
    <name type="scientific">Streptomyces polyasparticus</name>
    <dbReference type="NCBI Taxonomy" id="2767826"/>
    <lineage>
        <taxon>Bacteria</taxon>
        <taxon>Bacillati</taxon>
        <taxon>Actinomycetota</taxon>
        <taxon>Actinomycetes</taxon>
        <taxon>Kitasatosporales</taxon>
        <taxon>Streptomycetaceae</taxon>
        <taxon>Streptomyces</taxon>
    </lineage>
</organism>
<keyword evidence="1" id="KW-0560">Oxidoreductase</keyword>
<gene>
    <name evidence="4" type="ORF">H9Y04_09905</name>
</gene>
<proteinExistence type="predicted"/>
<dbReference type="PRINTS" id="PR00069">
    <property type="entry name" value="ALDKETRDTASE"/>
</dbReference>
<evidence type="ECO:0000256" key="2">
    <source>
        <dbReference type="SAM" id="MobiDB-lite"/>
    </source>
</evidence>
<dbReference type="Pfam" id="PF00248">
    <property type="entry name" value="Aldo_ket_red"/>
    <property type="match status" value="1"/>
</dbReference>
<accession>A0ABR7SDT6</accession>
<evidence type="ECO:0000256" key="1">
    <source>
        <dbReference type="ARBA" id="ARBA00023002"/>
    </source>
</evidence>
<dbReference type="CDD" id="cd19088">
    <property type="entry name" value="AKR_AKR13B1"/>
    <property type="match status" value="1"/>
</dbReference>
<evidence type="ECO:0000313" key="5">
    <source>
        <dbReference type="Proteomes" id="UP000642284"/>
    </source>
</evidence>
<dbReference type="Gene3D" id="3.20.20.100">
    <property type="entry name" value="NADP-dependent oxidoreductase domain"/>
    <property type="match status" value="1"/>
</dbReference>
<keyword evidence="5" id="KW-1185">Reference proteome</keyword>
<dbReference type="RefSeq" id="WP_187813754.1">
    <property type="nucleotide sequence ID" value="NZ_JACTVJ010000005.1"/>
</dbReference>
<dbReference type="PANTHER" id="PTHR43625">
    <property type="entry name" value="AFLATOXIN B1 ALDEHYDE REDUCTASE"/>
    <property type="match status" value="1"/>
</dbReference>
<name>A0ABR7SDT6_9ACTN</name>
<dbReference type="InterPro" id="IPR020471">
    <property type="entry name" value="AKR"/>
</dbReference>
<dbReference type="InterPro" id="IPR050791">
    <property type="entry name" value="Aldo-Keto_reductase"/>
</dbReference>
<dbReference type="InterPro" id="IPR023210">
    <property type="entry name" value="NADP_OxRdtase_dom"/>
</dbReference>
<reference evidence="4 5" key="1">
    <citation type="submission" date="2020-08" db="EMBL/GenBank/DDBJ databases">
        <title>Genemic of Streptomyces polyaspartic.</title>
        <authorList>
            <person name="Liu W."/>
        </authorList>
    </citation>
    <scope>NUCLEOTIDE SEQUENCE [LARGE SCALE GENOMIC DNA]</scope>
    <source>
        <strain evidence="4 5">TRM66268-LWL</strain>
    </source>
</reference>
<evidence type="ECO:0000313" key="4">
    <source>
        <dbReference type="EMBL" id="MBC9712885.1"/>
    </source>
</evidence>
<dbReference type="PANTHER" id="PTHR43625:SF40">
    <property type="entry name" value="ALDO-KETO REDUCTASE YAKC [NADP(+)]"/>
    <property type="match status" value="1"/>
</dbReference>
<feature type="domain" description="NADP-dependent oxidoreductase" evidence="3">
    <location>
        <begin position="13"/>
        <end position="290"/>
    </location>
</feature>
<protein>
    <submittedName>
        <fullName evidence="4">Aldo/keto reductase</fullName>
    </submittedName>
</protein>
<dbReference type="Proteomes" id="UP000642284">
    <property type="component" value="Unassembled WGS sequence"/>
</dbReference>
<dbReference type="SUPFAM" id="SSF51430">
    <property type="entry name" value="NAD(P)-linked oxidoreductase"/>
    <property type="match status" value="1"/>
</dbReference>
<dbReference type="EMBL" id="JACTVJ010000005">
    <property type="protein sequence ID" value="MBC9712885.1"/>
    <property type="molecule type" value="Genomic_DNA"/>
</dbReference>
<dbReference type="InterPro" id="IPR036812">
    <property type="entry name" value="NAD(P)_OxRdtase_dom_sf"/>
</dbReference>
<sequence>MPYRRIGSTAVGAIGLGAMPLSIEGRPDETRAVATVHAALDAGVTLIDTADSYHWHADERGHNELLVARALASYGGDTSAVLVATKGGRGRPGDGSWTVNGAPGHLKRAAQDSARRLGVEAIGLYQLHKPDPAVPWAESVGALRELLDAGTIRAAGISNVTTGQIRTAHALLGDGLVSVQNQYSPAVRDSEAELRLSAELGLAFLPWSPLGGIARSSLDGPSGTTSSGTAFHHVAAAHGVSPHRVALAWLLSRSPTVIPLPGSSRPSSIRDSAEAAQLHLGADELALLDAWSPGGRPGAESPDDRPAEEPSSGLLVPPA</sequence>